<gene>
    <name evidence="1" type="ORF">Q5P01_006208</name>
</gene>
<evidence type="ECO:0000313" key="2">
    <source>
        <dbReference type="Proteomes" id="UP001187415"/>
    </source>
</evidence>
<evidence type="ECO:0000313" key="1">
    <source>
        <dbReference type="EMBL" id="KAK2853547.1"/>
    </source>
</evidence>
<keyword evidence="2" id="KW-1185">Reference proteome</keyword>
<name>A0AA88SWT5_CHASR</name>
<protein>
    <submittedName>
        <fullName evidence="1">Uncharacterized protein</fullName>
    </submittedName>
</protein>
<dbReference type="EMBL" id="JAUPFM010000004">
    <property type="protein sequence ID" value="KAK2853547.1"/>
    <property type="molecule type" value="Genomic_DNA"/>
</dbReference>
<proteinExistence type="predicted"/>
<organism evidence="1 2">
    <name type="scientific">Channa striata</name>
    <name type="common">Snakehead murrel</name>
    <name type="synonym">Ophicephalus striatus</name>
    <dbReference type="NCBI Taxonomy" id="64152"/>
    <lineage>
        <taxon>Eukaryota</taxon>
        <taxon>Metazoa</taxon>
        <taxon>Chordata</taxon>
        <taxon>Craniata</taxon>
        <taxon>Vertebrata</taxon>
        <taxon>Euteleostomi</taxon>
        <taxon>Actinopterygii</taxon>
        <taxon>Neopterygii</taxon>
        <taxon>Teleostei</taxon>
        <taxon>Neoteleostei</taxon>
        <taxon>Acanthomorphata</taxon>
        <taxon>Anabantaria</taxon>
        <taxon>Anabantiformes</taxon>
        <taxon>Channoidei</taxon>
        <taxon>Channidae</taxon>
        <taxon>Channa</taxon>
    </lineage>
</organism>
<sequence length="83" mass="9006">MERLTMTQRRKKGPPAECRLNTSFSAILKIGLSWLKEGLSGGGDDAALLSISLCVQLLLSPVAVISELRGIISSPQLLWPFQP</sequence>
<comment type="caution">
    <text evidence="1">The sequence shown here is derived from an EMBL/GenBank/DDBJ whole genome shotgun (WGS) entry which is preliminary data.</text>
</comment>
<reference evidence="1" key="1">
    <citation type="submission" date="2023-07" db="EMBL/GenBank/DDBJ databases">
        <title>Chromosome-level Genome Assembly of Striped Snakehead (Channa striata).</title>
        <authorList>
            <person name="Liu H."/>
        </authorList>
    </citation>
    <scope>NUCLEOTIDE SEQUENCE</scope>
    <source>
        <strain evidence="1">Gz</strain>
        <tissue evidence="1">Muscle</tissue>
    </source>
</reference>
<dbReference type="AlphaFoldDB" id="A0AA88SWT5"/>
<accession>A0AA88SWT5</accession>
<dbReference type="Proteomes" id="UP001187415">
    <property type="component" value="Unassembled WGS sequence"/>
</dbReference>